<dbReference type="PROSITE" id="PS00181">
    <property type="entry name" value="GLNA_ATP"/>
    <property type="match status" value="1"/>
</dbReference>
<protein>
    <submittedName>
        <fullName evidence="7">Glutamate--putrescine ligase</fullName>
    </submittedName>
</protein>
<proteinExistence type="inferred from homology"/>
<dbReference type="PANTHER" id="PTHR43785">
    <property type="entry name" value="GAMMA-GLUTAMYLPUTRESCINE SYNTHETASE"/>
    <property type="match status" value="1"/>
</dbReference>
<dbReference type="AlphaFoldDB" id="A0A1N6G971"/>
<accession>A0A1N6G971</accession>
<organism evidence="7 8">
    <name type="scientific">Vannielia litorea</name>
    <dbReference type="NCBI Taxonomy" id="1217970"/>
    <lineage>
        <taxon>Bacteria</taxon>
        <taxon>Pseudomonadati</taxon>
        <taxon>Pseudomonadota</taxon>
        <taxon>Alphaproteobacteria</taxon>
        <taxon>Rhodobacterales</taxon>
        <taxon>Paracoccaceae</taxon>
        <taxon>Vannielia</taxon>
    </lineage>
</organism>
<dbReference type="SMART" id="SM01230">
    <property type="entry name" value="Gln-synt_C"/>
    <property type="match status" value="1"/>
</dbReference>
<reference evidence="8" key="1">
    <citation type="submission" date="2016-11" db="EMBL/GenBank/DDBJ databases">
        <authorList>
            <person name="Varghese N."/>
            <person name="Submissions S."/>
        </authorList>
    </citation>
    <scope>NUCLEOTIDE SEQUENCE [LARGE SCALE GENOMIC DNA]</scope>
    <source>
        <strain evidence="8">DSM 29440</strain>
    </source>
</reference>
<evidence type="ECO:0000313" key="8">
    <source>
        <dbReference type="Proteomes" id="UP000184932"/>
    </source>
</evidence>
<keyword evidence="2 7" id="KW-0436">Ligase</keyword>
<evidence type="ECO:0000256" key="2">
    <source>
        <dbReference type="ARBA" id="ARBA00022598"/>
    </source>
</evidence>
<evidence type="ECO:0000256" key="5">
    <source>
        <dbReference type="RuleBase" id="RU000384"/>
    </source>
</evidence>
<comment type="cofactor">
    <cofactor evidence="1">
        <name>Mg(2+)</name>
        <dbReference type="ChEBI" id="CHEBI:18420"/>
    </cofactor>
</comment>
<dbReference type="Pfam" id="PF00120">
    <property type="entry name" value="Gln-synt_C"/>
    <property type="match status" value="1"/>
</dbReference>
<dbReference type="Proteomes" id="UP000184932">
    <property type="component" value="Unassembled WGS sequence"/>
</dbReference>
<name>A0A1N6G971_9RHOB</name>
<evidence type="ECO:0000256" key="3">
    <source>
        <dbReference type="ARBA" id="ARBA00022842"/>
    </source>
</evidence>
<evidence type="ECO:0000313" key="7">
    <source>
        <dbReference type="EMBL" id="SIO04083.1"/>
    </source>
</evidence>
<dbReference type="PROSITE" id="PS51987">
    <property type="entry name" value="GS_CATALYTIC"/>
    <property type="match status" value="1"/>
</dbReference>
<dbReference type="OrthoDB" id="9807095at2"/>
<dbReference type="InterPro" id="IPR027303">
    <property type="entry name" value="Gln_synth_gly_rich_site"/>
</dbReference>
<keyword evidence="3" id="KW-0460">Magnesium</keyword>
<dbReference type="InterPro" id="IPR008146">
    <property type="entry name" value="Gln_synth_cat_dom"/>
</dbReference>
<feature type="domain" description="GS catalytic" evidence="6">
    <location>
        <begin position="102"/>
        <end position="434"/>
    </location>
</feature>
<dbReference type="GO" id="GO:0006598">
    <property type="term" value="P:polyamine catabolic process"/>
    <property type="evidence" value="ECO:0007669"/>
    <property type="project" value="TreeGrafter"/>
</dbReference>
<dbReference type="PANTHER" id="PTHR43785:SF12">
    <property type="entry name" value="TYPE-1 GLUTAMINE SYNTHETASE 2"/>
    <property type="match status" value="1"/>
</dbReference>
<dbReference type="RefSeq" id="WP_074256338.1">
    <property type="nucleotide sequence ID" value="NZ_FSRL01000001.1"/>
</dbReference>
<dbReference type="GO" id="GO:0004356">
    <property type="term" value="F:glutamine synthetase activity"/>
    <property type="evidence" value="ECO:0007669"/>
    <property type="project" value="InterPro"/>
</dbReference>
<dbReference type="EMBL" id="FSRL01000001">
    <property type="protein sequence ID" value="SIO04083.1"/>
    <property type="molecule type" value="Genomic_DNA"/>
</dbReference>
<sequence length="434" mass="47310">MSETIRFGAVDLNGQARGKRVPASYAEKLEKGVARLPLSVLNVDLWGEDIEDSPLVFKSGDRDGVLRPSPRGPLALPWIDRPSELWLMRMHLQSGEPFEGCPQRALGRVLERYAAKGWRVDAAFEMEFHLLDDEGGTLSAPISPRTGRRVRRADVNSLLGLDAFDDFFTDLYDGCEAMGIPAEAAISEAGVGQFELSLTHEEASRAAESAWAFKQLARGLARRHDMAASFMAKPFEDDTGNGLHVHFSVIDAEGRNIFDDGSEQGNEVLRSAVAGCLNALPASMLIFAPHANSYERLVPGAHAPVQASWAYENRTAAIRIPAGPGKARRIEHRVAGGDANPFLHLAAVLGAALNGIEAGLTPPAPITGNAYEQELPALPTDWESAIDAFDESPEIAEIFHPRLIDCFTRTKRQELKRCEGLARDDLVLLCLETV</sequence>
<dbReference type="SUPFAM" id="SSF55931">
    <property type="entry name" value="Glutamine synthetase/guanido kinase"/>
    <property type="match status" value="1"/>
</dbReference>
<dbReference type="SUPFAM" id="SSF54368">
    <property type="entry name" value="Glutamine synthetase, N-terminal domain"/>
    <property type="match status" value="1"/>
</dbReference>
<evidence type="ECO:0000256" key="4">
    <source>
        <dbReference type="PROSITE-ProRule" id="PRU01331"/>
    </source>
</evidence>
<dbReference type="GO" id="GO:0006542">
    <property type="term" value="P:glutamine biosynthetic process"/>
    <property type="evidence" value="ECO:0007669"/>
    <property type="project" value="InterPro"/>
</dbReference>
<dbReference type="InterPro" id="IPR014746">
    <property type="entry name" value="Gln_synth/guanido_kin_cat_dom"/>
</dbReference>
<evidence type="ECO:0000256" key="1">
    <source>
        <dbReference type="ARBA" id="ARBA00001946"/>
    </source>
</evidence>
<dbReference type="Gene3D" id="3.30.590.10">
    <property type="entry name" value="Glutamine synthetase/guanido kinase, catalytic domain"/>
    <property type="match status" value="1"/>
</dbReference>
<gene>
    <name evidence="7" type="ORF">SAMN05444002_2303</name>
</gene>
<evidence type="ECO:0000259" key="6">
    <source>
        <dbReference type="PROSITE" id="PS51987"/>
    </source>
</evidence>
<dbReference type="InterPro" id="IPR036651">
    <property type="entry name" value="Gln_synt_N_sf"/>
</dbReference>
<dbReference type="STRING" id="1217970.SAMN05444002_2303"/>
<comment type="similarity">
    <text evidence="4 5">Belongs to the glutamine synthetase family.</text>
</comment>
<keyword evidence="8" id="KW-1185">Reference proteome</keyword>